<sequence>MEKIVNIVESQVIASVKSPEHLELAAASNSNVVFLLTGDLLTTSDYLDVLKKAGKQTFLHIDFIEGLSNSKNALKYIAKVWQPKGIITTRNSLIKYAKEEGLMTVQRIFLIDKNAMKKGIEMADQYQPDAIEILPGLMPSVIDELTRTTKLPIIAGGLISKEKEILEGLEAGALAISSSDPKLWNIDI</sequence>
<proteinExistence type="predicted"/>
<dbReference type="RefSeq" id="WP_147210257.1">
    <property type="nucleotide sequence ID" value="NZ_BJYM01000007.1"/>
</dbReference>
<keyword evidence="1" id="KW-0805">Transcription regulation</keyword>
<keyword evidence="3" id="KW-1185">Reference proteome</keyword>
<dbReference type="Gene3D" id="3.20.20.70">
    <property type="entry name" value="Aldolase class I"/>
    <property type="match status" value="1"/>
</dbReference>
<accession>A0A511ZIJ8</accession>
<dbReference type="Pfam" id="PF04309">
    <property type="entry name" value="G3P_antiterm"/>
    <property type="match status" value="1"/>
</dbReference>
<evidence type="ECO:0000256" key="1">
    <source>
        <dbReference type="PIRNR" id="PIRNR016897"/>
    </source>
</evidence>
<reference evidence="2 3" key="1">
    <citation type="submission" date="2019-07" db="EMBL/GenBank/DDBJ databases">
        <title>Whole genome shotgun sequence of Oceanobacillus sojae NBRC 105379.</title>
        <authorList>
            <person name="Hosoyama A."/>
            <person name="Uohara A."/>
            <person name="Ohji S."/>
            <person name="Ichikawa N."/>
        </authorList>
    </citation>
    <scope>NUCLEOTIDE SEQUENCE [LARGE SCALE GENOMIC DNA]</scope>
    <source>
        <strain evidence="2 3">NBRC 105379</strain>
    </source>
</reference>
<dbReference type="PANTHER" id="PTHR35787:SF1">
    <property type="entry name" value="GLYCEROL UPTAKE OPERON ANTITERMINATOR REGULATORY PROTEIN"/>
    <property type="match status" value="1"/>
</dbReference>
<dbReference type="PANTHER" id="PTHR35787">
    <property type="entry name" value="GLYCEROL UPTAKE OPERON ANTITERMINATOR REGULATORY PROTEIN"/>
    <property type="match status" value="1"/>
</dbReference>
<organism evidence="2 3">
    <name type="scientific">Oceanobacillus sojae</name>
    <dbReference type="NCBI Taxonomy" id="582851"/>
    <lineage>
        <taxon>Bacteria</taxon>
        <taxon>Bacillati</taxon>
        <taxon>Bacillota</taxon>
        <taxon>Bacilli</taxon>
        <taxon>Bacillales</taxon>
        <taxon>Bacillaceae</taxon>
        <taxon>Oceanobacillus</taxon>
    </lineage>
</organism>
<dbReference type="STRING" id="582851.GCA_900162665_01248"/>
<evidence type="ECO:0000313" key="2">
    <source>
        <dbReference type="EMBL" id="GEN87271.1"/>
    </source>
</evidence>
<name>A0A511ZIJ8_9BACI</name>
<dbReference type="GO" id="GO:0006071">
    <property type="term" value="P:glycerol metabolic process"/>
    <property type="evidence" value="ECO:0007669"/>
    <property type="project" value="UniProtKB-UniRule"/>
</dbReference>
<comment type="caution">
    <text evidence="2">The sequence shown here is derived from an EMBL/GenBank/DDBJ whole genome shotgun (WGS) entry which is preliminary data.</text>
</comment>
<evidence type="ECO:0000313" key="3">
    <source>
        <dbReference type="Proteomes" id="UP000321558"/>
    </source>
</evidence>
<dbReference type="InterPro" id="IPR006699">
    <property type="entry name" value="GlpP"/>
</dbReference>
<protein>
    <recommendedName>
        <fullName evidence="1">Glycerol uptake operon antiterminator regulatory protein</fullName>
    </recommendedName>
</protein>
<dbReference type="Proteomes" id="UP000321558">
    <property type="component" value="Unassembled WGS sequence"/>
</dbReference>
<dbReference type="OrthoDB" id="9799580at2"/>
<keyword evidence="1" id="KW-0319">Glycerol metabolism</keyword>
<dbReference type="InterPro" id="IPR013785">
    <property type="entry name" value="Aldolase_TIM"/>
</dbReference>
<gene>
    <name evidence="2" type="ORF">OSO01_20100</name>
</gene>
<dbReference type="GO" id="GO:0006355">
    <property type="term" value="P:regulation of DNA-templated transcription"/>
    <property type="evidence" value="ECO:0007669"/>
    <property type="project" value="InterPro"/>
</dbReference>
<keyword evidence="1" id="KW-0694">RNA-binding</keyword>
<dbReference type="GO" id="GO:0003723">
    <property type="term" value="F:RNA binding"/>
    <property type="evidence" value="ECO:0007669"/>
    <property type="project" value="UniProtKB-KW"/>
</dbReference>
<keyword evidence="1" id="KW-0804">Transcription</keyword>
<dbReference type="PIRSF" id="PIRSF016897">
    <property type="entry name" value="GlpP"/>
    <property type="match status" value="1"/>
</dbReference>
<dbReference type="EMBL" id="BJYM01000007">
    <property type="protein sequence ID" value="GEN87271.1"/>
    <property type="molecule type" value="Genomic_DNA"/>
</dbReference>
<dbReference type="SUPFAM" id="SSF110391">
    <property type="entry name" value="GlpP-like"/>
    <property type="match status" value="1"/>
</dbReference>
<comment type="function">
    <text evidence="1">Regulates expression of the glpD operon. In the presence of glycerol 3-phosphate (G3P) causes antitermination of transcription of glpD at the inverted repeat of the leader region to enhance its transcription. Binds and stabilizes glpD leader mRNA.</text>
</comment>
<dbReference type="AlphaFoldDB" id="A0A511ZIJ8"/>